<organism evidence="1 2">
    <name type="scientific">Candidatus Phosphoribacter hodrii</name>
    <dbReference type="NCBI Taxonomy" id="2953743"/>
    <lineage>
        <taxon>Bacteria</taxon>
        <taxon>Bacillati</taxon>
        <taxon>Actinomycetota</taxon>
        <taxon>Actinomycetes</taxon>
        <taxon>Micrococcales</taxon>
        <taxon>Dermatophilaceae</taxon>
        <taxon>Candidatus Phosphoribacter</taxon>
    </lineage>
</organism>
<evidence type="ECO:0000313" key="1">
    <source>
        <dbReference type="EMBL" id="MBK6301470.1"/>
    </source>
</evidence>
<dbReference type="EMBL" id="JADIXZ010000004">
    <property type="protein sequence ID" value="MBK6301470.1"/>
    <property type="molecule type" value="Genomic_DNA"/>
</dbReference>
<protein>
    <recommendedName>
        <fullName evidence="3">ATP-dependent endonuclease</fullName>
    </recommendedName>
</protein>
<accession>A0A934X6Z5</accession>
<proteinExistence type="predicted"/>
<reference evidence="1 2" key="1">
    <citation type="submission" date="2020-10" db="EMBL/GenBank/DDBJ databases">
        <title>Connecting structure to function with the recovery of over 1000 high-quality activated sludge metagenome-assembled genomes encoding full-length rRNA genes using long-read sequencing.</title>
        <authorList>
            <person name="Singleton C.M."/>
            <person name="Petriglieri F."/>
            <person name="Kristensen J.M."/>
            <person name="Kirkegaard R.H."/>
            <person name="Michaelsen T.Y."/>
            <person name="Andersen M.H."/>
            <person name="Karst S.M."/>
            <person name="Dueholm M.S."/>
            <person name="Nielsen P.H."/>
            <person name="Albertsen M."/>
        </authorList>
    </citation>
    <scope>NUCLEOTIDE SEQUENCE [LARGE SCALE GENOMIC DNA]</scope>
    <source>
        <strain evidence="1">AalE_18-Q3-R2-46_BAT3C.188</strain>
    </source>
</reference>
<comment type="caution">
    <text evidence="1">The sequence shown here is derived from an EMBL/GenBank/DDBJ whole genome shotgun (WGS) entry which is preliminary data.</text>
</comment>
<gene>
    <name evidence="1" type="ORF">IPF40_10655</name>
</gene>
<dbReference type="AlphaFoldDB" id="A0A934X6Z5"/>
<evidence type="ECO:0000313" key="2">
    <source>
        <dbReference type="Proteomes" id="UP000718281"/>
    </source>
</evidence>
<name>A0A934X6Z5_9MICO</name>
<sequence length="191" mass="20621">MAGTVPKHPRTVVLLEGASDVAAVRTLAAAREVNLERVRLVDLGGVTNIRRGLRQARADWADAEMLGLCDAAEVRFIERALVEIGLPVRDPSDLPAYGFFVCHADLEEELLRGLGPVRTIAVIERLGLGAKLGALQRQLAWQDRPLVEQLHRFCGVASGRKELLGGALAEALDLDAVPEPLALLLDRLADA</sequence>
<evidence type="ECO:0008006" key="3">
    <source>
        <dbReference type="Google" id="ProtNLM"/>
    </source>
</evidence>
<dbReference type="Proteomes" id="UP000718281">
    <property type="component" value="Unassembled WGS sequence"/>
</dbReference>